<reference evidence="2" key="2">
    <citation type="submission" date="2025-08" db="UniProtKB">
        <authorList>
            <consortium name="Ensembl"/>
        </authorList>
    </citation>
    <scope>IDENTIFICATION</scope>
</reference>
<reference evidence="2" key="3">
    <citation type="submission" date="2025-09" db="UniProtKB">
        <authorList>
            <consortium name="Ensembl"/>
        </authorList>
    </citation>
    <scope>IDENTIFICATION</scope>
</reference>
<name>A0A8C7RSF9_ONCMY</name>
<feature type="region of interest" description="Disordered" evidence="1">
    <location>
        <begin position="294"/>
        <end position="373"/>
    </location>
</feature>
<evidence type="ECO:0000313" key="3">
    <source>
        <dbReference type="Proteomes" id="UP000694395"/>
    </source>
</evidence>
<dbReference type="RefSeq" id="XP_021476768.2">
    <property type="nucleotide sequence ID" value="XM_021621093.2"/>
</dbReference>
<dbReference type="GeneID" id="110535801"/>
<dbReference type="PANTHER" id="PTHR38926:SF72">
    <property type="entry name" value="IM:7136021-RELATED"/>
    <property type="match status" value="1"/>
</dbReference>
<evidence type="ECO:0000313" key="2">
    <source>
        <dbReference type="Ensembl" id="ENSOMYP00000055226.2"/>
    </source>
</evidence>
<dbReference type="Ensembl" id="ENSOMYT00000060130.2">
    <property type="protein sequence ID" value="ENSOMYP00000055226.2"/>
    <property type="gene ID" value="ENSOMYG00000025460.2"/>
</dbReference>
<dbReference type="GeneTree" id="ENSGT00610000087464"/>
<dbReference type="AlphaFoldDB" id="A0A8C7RSF9"/>
<reference evidence="2" key="1">
    <citation type="submission" date="2020-07" db="EMBL/GenBank/DDBJ databases">
        <title>A long reads based de novo assembly of the rainbow trout Arlee double haploid line genome.</title>
        <authorList>
            <person name="Gao G."/>
            <person name="Palti Y."/>
        </authorList>
    </citation>
    <scope>NUCLEOTIDE SEQUENCE [LARGE SCALE GENOMIC DNA]</scope>
</reference>
<proteinExistence type="predicted"/>
<gene>
    <name evidence="2" type="primary">si:ch211-214j8.12</name>
</gene>
<dbReference type="KEGG" id="omy:110535801"/>
<dbReference type="RefSeq" id="XP_021476767.2">
    <property type="nucleotide sequence ID" value="XM_021621092.2"/>
</dbReference>
<feature type="compositionally biased region" description="Acidic residues" evidence="1">
    <location>
        <begin position="306"/>
        <end position="315"/>
    </location>
</feature>
<dbReference type="RefSeq" id="XP_021476766.2">
    <property type="nucleotide sequence ID" value="XM_021621091.2"/>
</dbReference>
<dbReference type="PANTHER" id="PTHR38926">
    <property type="entry name" value="F-BOX DOMAIN CONTAINING PROTEIN, EXPRESSED"/>
    <property type="match status" value="1"/>
</dbReference>
<dbReference type="InterPro" id="IPR032675">
    <property type="entry name" value="LRR_dom_sf"/>
</dbReference>
<dbReference type="Gene3D" id="3.80.10.10">
    <property type="entry name" value="Ribonuclease Inhibitor"/>
    <property type="match status" value="2"/>
</dbReference>
<organism evidence="2 3">
    <name type="scientific">Oncorhynchus mykiss</name>
    <name type="common">Rainbow trout</name>
    <name type="synonym">Salmo gairdneri</name>
    <dbReference type="NCBI Taxonomy" id="8022"/>
    <lineage>
        <taxon>Eukaryota</taxon>
        <taxon>Metazoa</taxon>
        <taxon>Chordata</taxon>
        <taxon>Craniata</taxon>
        <taxon>Vertebrata</taxon>
        <taxon>Euteleostomi</taxon>
        <taxon>Actinopterygii</taxon>
        <taxon>Neopterygii</taxon>
        <taxon>Teleostei</taxon>
        <taxon>Protacanthopterygii</taxon>
        <taxon>Salmoniformes</taxon>
        <taxon>Salmonidae</taxon>
        <taxon>Salmoninae</taxon>
        <taxon>Oncorhynchus</taxon>
    </lineage>
</organism>
<feature type="compositionally biased region" description="Basic and acidic residues" evidence="1">
    <location>
        <begin position="346"/>
        <end position="366"/>
    </location>
</feature>
<sequence length="645" mass="71079">MPLFRAMMEPRAAKRAVRKRKIRGRGRWEEDDDHPPRLTQLCLWNLAENMKEMWVKDYADNYMDQYFFRYVMGPFTLLPAELVEELLSVLSSRCELSRAALHLLLIPQLRTLSLGGHSALVTPSLCTLIGIRCQSLHSMDLSGAQQVSAHVQCDLLRCLPSLRSLSLAGTPCDRQVVEVVARHCPALRHLDVSRCQFLPPAGLLCLRGSSCASPPPLSSLLALDVGFGEGDEDGVAAVAFLLLSLPWLERVAMEGLGEACGLIHSREFGGTEEFTTNEGLPSLWEVWRERRQSGRATDTGGISGADVEEIEEEENDNRFSWASEGESEDEGTGEETRGVGGGRGDAQMRSRKEIEEDSVEKGREEGVGGAGGEGFTLRLREAQGMSGGTLEAVSQLCPELRSISLDCEEGGPSQGSCLAAGLARWAGQLRGLSVRFTGPLDELLPALRAMKGSLVSLTLEGVRTSSQTPMLELLHACPRLRSLVVHAEPPLAPQEEEEEEEDEDRDLPCLPQLCSLSLNFSYDQRQMKTVMSWRSLEGALWCVLSGSPLLERVSLVAVPCPLEPVFQKLLKRPTARPNSPPLQQLCHLSLVRSDVSMETASGLMTINRRLSSLDLRGCWAVSLDNVRQLQRTATRRQRCITITWT</sequence>
<dbReference type="OrthoDB" id="16120at2759"/>
<accession>A0A8C7RSF9</accession>
<dbReference type="Proteomes" id="UP000694395">
    <property type="component" value="Chromosome 11"/>
</dbReference>
<evidence type="ECO:0000256" key="1">
    <source>
        <dbReference type="SAM" id="MobiDB-lite"/>
    </source>
</evidence>
<keyword evidence="3" id="KW-1185">Reference proteome</keyword>
<dbReference type="SUPFAM" id="SSF52047">
    <property type="entry name" value="RNI-like"/>
    <property type="match status" value="2"/>
</dbReference>
<protein>
    <submittedName>
        <fullName evidence="2">Uncharacterized protein</fullName>
    </submittedName>
</protein>